<sequence length="166" mass="18837">MEETFRHIIGPDSNAINWWQMSIRGIIIFCLAIALVRVGDRRVFSKNAAFDIVLGIILGSILSRTITGNSPFIPTLITTIVLVALHWLFAWIAKHNHTFGKLIKGEKLAMIKEGRLQEDNMKKANITIHDLHEILRLDGKLTKIEEVQEAYLERSGNISIIPRKKS</sequence>
<gene>
    <name evidence="9" type="ORF">HUW48_22850</name>
</gene>
<evidence type="ECO:0000313" key="10">
    <source>
        <dbReference type="Proteomes" id="UP000514509"/>
    </source>
</evidence>
<keyword evidence="10" id="KW-1185">Reference proteome</keyword>
<organism evidence="9 10">
    <name type="scientific">Adhaeribacter radiodurans</name>
    <dbReference type="NCBI Taxonomy" id="2745197"/>
    <lineage>
        <taxon>Bacteria</taxon>
        <taxon>Pseudomonadati</taxon>
        <taxon>Bacteroidota</taxon>
        <taxon>Cytophagia</taxon>
        <taxon>Cytophagales</taxon>
        <taxon>Hymenobacteraceae</taxon>
        <taxon>Adhaeribacter</taxon>
    </lineage>
</organism>
<dbReference type="AlphaFoldDB" id="A0A7L7LD51"/>
<feature type="transmembrane region" description="Helical" evidence="7">
    <location>
        <begin position="18"/>
        <end position="36"/>
    </location>
</feature>
<feature type="domain" description="YetF C-terminal" evidence="8">
    <location>
        <begin position="94"/>
        <end position="165"/>
    </location>
</feature>
<comment type="similarity">
    <text evidence="2">Belongs to the UPF0702 family.</text>
</comment>
<name>A0A7L7LD51_9BACT</name>
<evidence type="ECO:0000256" key="7">
    <source>
        <dbReference type="SAM" id="Phobius"/>
    </source>
</evidence>
<evidence type="ECO:0000313" key="9">
    <source>
        <dbReference type="EMBL" id="QMU30687.1"/>
    </source>
</evidence>
<evidence type="ECO:0000256" key="5">
    <source>
        <dbReference type="ARBA" id="ARBA00022989"/>
    </source>
</evidence>
<keyword evidence="3" id="KW-1003">Cell membrane</keyword>
<keyword evidence="4 7" id="KW-0812">Transmembrane</keyword>
<reference evidence="9 10" key="2">
    <citation type="submission" date="2020-08" db="EMBL/GenBank/DDBJ databases">
        <title>Adhaeribacter dokdonensis sp. nov., isolated from the rhizosphere of Elymus tsukushiensis, a plant native to the Dokdo Islands, Republic of Korea.</title>
        <authorList>
            <person name="Ghim S.Y."/>
        </authorList>
    </citation>
    <scope>NUCLEOTIDE SEQUENCE [LARGE SCALE GENOMIC DNA]</scope>
    <source>
        <strain evidence="9 10">KUDC8001</strain>
    </source>
</reference>
<evidence type="ECO:0000256" key="3">
    <source>
        <dbReference type="ARBA" id="ARBA00022475"/>
    </source>
</evidence>
<dbReference type="RefSeq" id="WP_182413130.1">
    <property type="nucleotide sequence ID" value="NZ_CP055153.1"/>
</dbReference>
<evidence type="ECO:0000256" key="4">
    <source>
        <dbReference type="ARBA" id="ARBA00022692"/>
    </source>
</evidence>
<dbReference type="InterPro" id="IPR007353">
    <property type="entry name" value="DUF421"/>
</dbReference>
<keyword evidence="5 7" id="KW-1133">Transmembrane helix</keyword>
<reference evidence="9 10" key="1">
    <citation type="submission" date="2020-06" db="EMBL/GenBank/DDBJ databases">
        <authorList>
            <person name="Hwang Y.J."/>
        </authorList>
    </citation>
    <scope>NUCLEOTIDE SEQUENCE [LARGE SCALE GENOMIC DNA]</scope>
    <source>
        <strain evidence="9 10">KUDC8001</strain>
    </source>
</reference>
<dbReference type="PANTHER" id="PTHR34582:SF6">
    <property type="entry name" value="UPF0702 TRANSMEMBRANE PROTEIN YCAP"/>
    <property type="match status" value="1"/>
</dbReference>
<proteinExistence type="inferred from homology"/>
<evidence type="ECO:0000259" key="8">
    <source>
        <dbReference type="Pfam" id="PF04239"/>
    </source>
</evidence>
<evidence type="ECO:0000256" key="2">
    <source>
        <dbReference type="ARBA" id="ARBA00006448"/>
    </source>
</evidence>
<dbReference type="KEGG" id="add:HUW48_22850"/>
<dbReference type="PANTHER" id="PTHR34582">
    <property type="entry name" value="UPF0702 TRANSMEMBRANE PROTEIN YCAP"/>
    <property type="match status" value="1"/>
</dbReference>
<keyword evidence="6 7" id="KW-0472">Membrane</keyword>
<dbReference type="Proteomes" id="UP000514509">
    <property type="component" value="Chromosome"/>
</dbReference>
<dbReference type="EMBL" id="CP055153">
    <property type="protein sequence ID" value="QMU30687.1"/>
    <property type="molecule type" value="Genomic_DNA"/>
</dbReference>
<feature type="transmembrane region" description="Helical" evidence="7">
    <location>
        <begin position="48"/>
        <end position="66"/>
    </location>
</feature>
<dbReference type="InterPro" id="IPR023090">
    <property type="entry name" value="UPF0702_alpha/beta_dom_sf"/>
</dbReference>
<dbReference type="GO" id="GO:0005886">
    <property type="term" value="C:plasma membrane"/>
    <property type="evidence" value="ECO:0007669"/>
    <property type="project" value="UniProtKB-SubCell"/>
</dbReference>
<evidence type="ECO:0000256" key="6">
    <source>
        <dbReference type="ARBA" id="ARBA00023136"/>
    </source>
</evidence>
<accession>A0A7L7LD51</accession>
<dbReference type="Gene3D" id="3.30.240.20">
    <property type="entry name" value="bsu07140 like domains"/>
    <property type="match status" value="1"/>
</dbReference>
<feature type="transmembrane region" description="Helical" evidence="7">
    <location>
        <begin position="72"/>
        <end position="93"/>
    </location>
</feature>
<evidence type="ECO:0000256" key="1">
    <source>
        <dbReference type="ARBA" id="ARBA00004651"/>
    </source>
</evidence>
<comment type="subcellular location">
    <subcellularLocation>
        <location evidence="1">Cell membrane</location>
        <topology evidence="1">Multi-pass membrane protein</topology>
    </subcellularLocation>
</comment>
<protein>
    <submittedName>
        <fullName evidence="9">DUF421 domain-containing protein</fullName>
    </submittedName>
</protein>
<dbReference type="Pfam" id="PF04239">
    <property type="entry name" value="DUF421"/>
    <property type="match status" value="1"/>
</dbReference>